<feature type="transmembrane region" description="Helical" evidence="7">
    <location>
        <begin position="156"/>
        <end position="180"/>
    </location>
</feature>
<dbReference type="Gene3D" id="1.20.1250.20">
    <property type="entry name" value="MFS general substrate transporter like domains"/>
    <property type="match status" value="1"/>
</dbReference>
<evidence type="ECO:0000313" key="10">
    <source>
        <dbReference type="Proteomes" id="UP001499854"/>
    </source>
</evidence>
<dbReference type="Pfam" id="PF05977">
    <property type="entry name" value="MFS_3"/>
    <property type="match status" value="1"/>
</dbReference>
<feature type="transmembrane region" description="Helical" evidence="7">
    <location>
        <begin position="297"/>
        <end position="315"/>
    </location>
</feature>
<feature type="transmembrane region" description="Helical" evidence="7">
    <location>
        <begin position="380"/>
        <end position="398"/>
    </location>
</feature>
<dbReference type="PANTHER" id="PTHR23513">
    <property type="entry name" value="INTEGRAL MEMBRANE EFFLUX PROTEIN-RELATED"/>
    <property type="match status" value="1"/>
</dbReference>
<evidence type="ECO:0000313" key="9">
    <source>
        <dbReference type="EMBL" id="GAA2001036.1"/>
    </source>
</evidence>
<feature type="domain" description="Major facilitator superfamily (MFS) profile" evidence="8">
    <location>
        <begin position="1"/>
        <end position="405"/>
    </location>
</feature>
<feature type="transmembrane region" description="Helical" evidence="7">
    <location>
        <begin position="51"/>
        <end position="68"/>
    </location>
</feature>
<evidence type="ECO:0000256" key="3">
    <source>
        <dbReference type="ARBA" id="ARBA00022475"/>
    </source>
</evidence>
<dbReference type="PANTHER" id="PTHR23513:SF6">
    <property type="entry name" value="MAJOR FACILITATOR SUPERFAMILY ASSOCIATED DOMAIN-CONTAINING PROTEIN"/>
    <property type="match status" value="1"/>
</dbReference>
<evidence type="ECO:0000259" key="8">
    <source>
        <dbReference type="PROSITE" id="PS50850"/>
    </source>
</evidence>
<gene>
    <name evidence="9" type="ORF">GCM10009838_78400</name>
</gene>
<keyword evidence="2" id="KW-0813">Transport</keyword>
<proteinExistence type="predicted"/>
<dbReference type="EMBL" id="BAAAQM010000070">
    <property type="protein sequence ID" value="GAA2001036.1"/>
    <property type="molecule type" value="Genomic_DNA"/>
</dbReference>
<dbReference type="PROSITE" id="PS50850">
    <property type="entry name" value="MFS"/>
    <property type="match status" value="1"/>
</dbReference>
<feature type="transmembrane region" description="Helical" evidence="7">
    <location>
        <begin position="230"/>
        <end position="249"/>
    </location>
</feature>
<feature type="transmembrane region" description="Helical" evidence="7">
    <location>
        <begin position="255"/>
        <end position="276"/>
    </location>
</feature>
<evidence type="ECO:0000256" key="7">
    <source>
        <dbReference type="SAM" id="Phobius"/>
    </source>
</evidence>
<keyword evidence="6 7" id="KW-0472">Membrane</keyword>
<evidence type="ECO:0000256" key="4">
    <source>
        <dbReference type="ARBA" id="ARBA00022692"/>
    </source>
</evidence>
<evidence type="ECO:0000256" key="2">
    <source>
        <dbReference type="ARBA" id="ARBA00022448"/>
    </source>
</evidence>
<name>A0ABN2T824_9ACTN</name>
<keyword evidence="4 7" id="KW-0812">Transmembrane</keyword>
<evidence type="ECO:0000256" key="5">
    <source>
        <dbReference type="ARBA" id="ARBA00022989"/>
    </source>
</evidence>
<dbReference type="CDD" id="cd06173">
    <property type="entry name" value="MFS_MefA_like"/>
    <property type="match status" value="1"/>
</dbReference>
<organism evidence="9 10">
    <name type="scientific">Catenulispora subtropica</name>
    <dbReference type="NCBI Taxonomy" id="450798"/>
    <lineage>
        <taxon>Bacteria</taxon>
        <taxon>Bacillati</taxon>
        <taxon>Actinomycetota</taxon>
        <taxon>Actinomycetes</taxon>
        <taxon>Catenulisporales</taxon>
        <taxon>Catenulisporaceae</taxon>
        <taxon>Catenulispora</taxon>
    </lineage>
</organism>
<dbReference type="RefSeq" id="WP_344662280.1">
    <property type="nucleotide sequence ID" value="NZ_BAAAQM010000070.1"/>
</dbReference>
<dbReference type="Proteomes" id="UP001499854">
    <property type="component" value="Unassembled WGS sequence"/>
</dbReference>
<keyword evidence="10" id="KW-1185">Reference proteome</keyword>
<accession>A0ABN2T824</accession>
<protein>
    <submittedName>
        <fullName evidence="9">MFS transporter</fullName>
    </submittedName>
</protein>
<keyword evidence="5 7" id="KW-1133">Transmembrane helix</keyword>
<feature type="transmembrane region" description="Helical" evidence="7">
    <location>
        <begin position="22"/>
        <end position="39"/>
    </location>
</feature>
<evidence type="ECO:0000256" key="6">
    <source>
        <dbReference type="ARBA" id="ARBA00023136"/>
    </source>
</evidence>
<evidence type="ECO:0000256" key="1">
    <source>
        <dbReference type="ARBA" id="ARBA00004651"/>
    </source>
</evidence>
<dbReference type="InterPro" id="IPR036259">
    <property type="entry name" value="MFS_trans_sf"/>
</dbReference>
<keyword evidence="3" id="KW-1003">Cell membrane</keyword>
<sequence length="425" mass="43950">MVGIFAYPGYARFWTADAVSTFGTYVTTVALPTLAVLTLKASDAQVGLLNGARWTPYLLFGLLAGVIADRYRRRPILVATDLVRGGLLMLVAGLAAAKMLTVYELAAFVAAFGALSLLYDAAHQSYLPQLIPPSGLTSANARLQQTSAMAQSTGPFLGGSLVALVGAPVSMVVDAVSYLASGAVLATIRRPEPAPDHETRDLRAELREGVRFVYRHPVLKSTALTLHARFLFASVISTVFPLFVLHGLGHDAERAPFGLGLVMAAGGLGALVGNTLSGRLGRFGAGRVVVGERLAEPCAWALAALAAAGTAGWVMAAGAQFLVWVALGVSGPSEMAYRQSVTPDRLQGRTNATIRSLNWGMFTIGAPVGGLLATHFGYRAAMWVAIAGMAVAAVVAALSPARTARIAEDGPAAEGGPVAAAAAIG</sequence>
<reference evidence="9 10" key="1">
    <citation type="journal article" date="2019" name="Int. J. Syst. Evol. Microbiol.">
        <title>The Global Catalogue of Microorganisms (GCM) 10K type strain sequencing project: providing services to taxonomists for standard genome sequencing and annotation.</title>
        <authorList>
            <consortium name="The Broad Institute Genomics Platform"/>
            <consortium name="The Broad Institute Genome Sequencing Center for Infectious Disease"/>
            <person name="Wu L."/>
            <person name="Ma J."/>
        </authorList>
    </citation>
    <scope>NUCLEOTIDE SEQUENCE [LARGE SCALE GENOMIC DNA]</scope>
    <source>
        <strain evidence="9 10">JCM 16013</strain>
    </source>
</reference>
<dbReference type="InterPro" id="IPR020846">
    <property type="entry name" value="MFS_dom"/>
</dbReference>
<dbReference type="SUPFAM" id="SSF103473">
    <property type="entry name" value="MFS general substrate transporter"/>
    <property type="match status" value="1"/>
</dbReference>
<dbReference type="InterPro" id="IPR010290">
    <property type="entry name" value="TM_effector"/>
</dbReference>
<comment type="caution">
    <text evidence="9">The sequence shown here is derived from an EMBL/GenBank/DDBJ whole genome shotgun (WGS) entry which is preliminary data.</text>
</comment>
<comment type="subcellular location">
    <subcellularLocation>
        <location evidence="1">Cell membrane</location>
        <topology evidence="1">Multi-pass membrane protein</topology>
    </subcellularLocation>
</comment>